<dbReference type="AlphaFoldDB" id="A0AAV8T0J5"/>
<gene>
    <name evidence="2" type="ORF">K2173_009975</name>
</gene>
<protein>
    <submittedName>
        <fullName evidence="2">Uncharacterized protein</fullName>
    </submittedName>
</protein>
<feature type="compositionally biased region" description="Polar residues" evidence="1">
    <location>
        <begin position="237"/>
        <end position="249"/>
    </location>
</feature>
<feature type="region of interest" description="Disordered" evidence="1">
    <location>
        <begin position="29"/>
        <end position="62"/>
    </location>
</feature>
<accession>A0AAV8T0J5</accession>
<reference evidence="2 3" key="1">
    <citation type="submission" date="2021-09" db="EMBL/GenBank/DDBJ databases">
        <title>Genomic insights and catalytic innovation underlie evolution of tropane alkaloids biosynthesis.</title>
        <authorList>
            <person name="Wang Y.-J."/>
            <person name="Tian T."/>
            <person name="Huang J.-P."/>
            <person name="Huang S.-X."/>
        </authorList>
    </citation>
    <scope>NUCLEOTIDE SEQUENCE [LARGE SCALE GENOMIC DNA]</scope>
    <source>
        <strain evidence="2">KIB-2018</strain>
        <tissue evidence="2">Leaf</tissue>
    </source>
</reference>
<dbReference type="EMBL" id="JAIWQS010000007">
    <property type="protein sequence ID" value="KAJ8759874.1"/>
    <property type="molecule type" value="Genomic_DNA"/>
</dbReference>
<evidence type="ECO:0000313" key="2">
    <source>
        <dbReference type="EMBL" id="KAJ8759874.1"/>
    </source>
</evidence>
<keyword evidence="3" id="KW-1185">Reference proteome</keyword>
<feature type="region of interest" description="Disordered" evidence="1">
    <location>
        <begin position="210"/>
        <end position="256"/>
    </location>
</feature>
<feature type="compositionally biased region" description="Basic and acidic residues" evidence="1">
    <location>
        <begin position="51"/>
        <end position="62"/>
    </location>
</feature>
<evidence type="ECO:0000256" key="1">
    <source>
        <dbReference type="SAM" id="MobiDB-lite"/>
    </source>
</evidence>
<sequence length="256" mass="26940">MGFCNGADIMVGVTGSDTYVDSVFIRDSADGSGGNSSVEAANDSDGSTEMGSEREVKDLDGGRAQVRELGAEVIKDSRAYVVNVGNDVEKIEIDNVERQPGRMEGIIETSFLNEGHTQVQAEEVVVVSTVEALEGESAKEGAESCGVNVVEGVGSGNLGVYESEGYNGSVESEGVGASVSLDFSVIETRAVVKEMPELVDKPSERALEVDGVGENPMEESKKQEAHVLCGESRQSRHTGTTIADPTSANVVEEEDL</sequence>
<comment type="caution">
    <text evidence="2">The sequence shown here is derived from an EMBL/GenBank/DDBJ whole genome shotgun (WGS) entry which is preliminary data.</text>
</comment>
<proteinExistence type="predicted"/>
<organism evidence="2 3">
    <name type="scientific">Erythroxylum novogranatense</name>
    <dbReference type="NCBI Taxonomy" id="1862640"/>
    <lineage>
        <taxon>Eukaryota</taxon>
        <taxon>Viridiplantae</taxon>
        <taxon>Streptophyta</taxon>
        <taxon>Embryophyta</taxon>
        <taxon>Tracheophyta</taxon>
        <taxon>Spermatophyta</taxon>
        <taxon>Magnoliopsida</taxon>
        <taxon>eudicotyledons</taxon>
        <taxon>Gunneridae</taxon>
        <taxon>Pentapetalae</taxon>
        <taxon>rosids</taxon>
        <taxon>fabids</taxon>
        <taxon>Malpighiales</taxon>
        <taxon>Erythroxylaceae</taxon>
        <taxon>Erythroxylum</taxon>
    </lineage>
</organism>
<feature type="compositionally biased region" description="Polar residues" evidence="1">
    <location>
        <begin position="35"/>
        <end position="50"/>
    </location>
</feature>
<dbReference type="Proteomes" id="UP001159364">
    <property type="component" value="Linkage Group LG07"/>
</dbReference>
<evidence type="ECO:0000313" key="3">
    <source>
        <dbReference type="Proteomes" id="UP001159364"/>
    </source>
</evidence>
<name>A0AAV8T0J5_9ROSI</name>